<dbReference type="RefSeq" id="WP_115836337.1">
    <property type="nucleotide sequence ID" value="NZ_QUMO01000002.1"/>
</dbReference>
<accession>A0A3D9Z079</accession>
<dbReference type="InterPro" id="IPR004513">
    <property type="entry name" value="FtsX"/>
</dbReference>
<evidence type="ECO:0000256" key="1">
    <source>
        <dbReference type="SAM" id="Phobius"/>
    </source>
</evidence>
<keyword evidence="2" id="KW-0131">Cell cycle</keyword>
<dbReference type="EMBL" id="QUMO01000002">
    <property type="protein sequence ID" value="REF87508.1"/>
    <property type="molecule type" value="Genomic_DNA"/>
</dbReference>
<feature type="transmembrane region" description="Helical" evidence="1">
    <location>
        <begin position="39"/>
        <end position="62"/>
    </location>
</feature>
<keyword evidence="2" id="KW-0132">Cell division</keyword>
<keyword evidence="1" id="KW-1133">Transmembrane helix</keyword>
<dbReference type="GO" id="GO:0032153">
    <property type="term" value="C:cell division site"/>
    <property type="evidence" value="ECO:0007669"/>
    <property type="project" value="TreeGrafter"/>
</dbReference>
<dbReference type="AlphaFoldDB" id="A0A3D9Z079"/>
<protein>
    <submittedName>
        <fullName evidence="2">Cell division transport system permease protein</fullName>
    </submittedName>
</protein>
<dbReference type="GO" id="GO:0016020">
    <property type="term" value="C:membrane"/>
    <property type="evidence" value="ECO:0007669"/>
    <property type="project" value="InterPro"/>
</dbReference>
<comment type="caution">
    <text evidence="2">The sequence shown here is derived from an EMBL/GenBank/DDBJ whole genome shotgun (WGS) entry which is preliminary data.</text>
</comment>
<dbReference type="OrthoDB" id="9814843at2"/>
<evidence type="ECO:0000313" key="3">
    <source>
        <dbReference type="Proteomes" id="UP000256900"/>
    </source>
</evidence>
<keyword evidence="1" id="KW-0812">Transmembrane</keyword>
<name>A0A3D9Z079_9HYPH</name>
<keyword evidence="3" id="KW-1185">Reference proteome</keyword>
<feature type="transmembrane region" description="Helical" evidence="1">
    <location>
        <begin position="288"/>
        <end position="313"/>
    </location>
</feature>
<proteinExistence type="predicted"/>
<gene>
    <name evidence="2" type="ORF">DES32_1131</name>
</gene>
<evidence type="ECO:0000313" key="2">
    <source>
        <dbReference type="EMBL" id="REF87508.1"/>
    </source>
</evidence>
<organism evidence="2 3">
    <name type="scientific">Methylovirgula ligni</name>
    <dbReference type="NCBI Taxonomy" id="569860"/>
    <lineage>
        <taxon>Bacteria</taxon>
        <taxon>Pseudomonadati</taxon>
        <taxon>Pseudomonadota</taxon>
        <taxon>Alphaproteobacteria</taxon>
        <taxon>Hyphomicrobiales</taxon>
        <taxon>Beijerinckiaceae</taxon>
        <taxon>Methylovirgula</taxon>
    </lineage>
</organism>
<keyword evidence="1" id="KW-0472">Membrane</keyword>
<dbReference type="Proteomes" id="UP000256900">
    <property type="component" value="Unassembled WGS sequence"/>
</dbReference>
<reference evidence="2 3" key="1">
    <citation type="submission" date="2018-08" db="EMBL/GenBank/DDBJ databases">
        <title>Genomic Encyclopedia of Type Strains, Phase IV (KMG-IV): sequencing the most valuable type-strain genomes for metagenomic binning, comparative biology and taxonomic classification.</title>
        <authorList>
            <person name="Goeker M."/>
        </authorList>
    </citation>
    <scope>NUCLEOTIDE SEQUENCE [LARGE SCALE GENOMIC DNA]</scope>
    <source>
        <strain evidence="2 3">BW863</strain>
    </source>
</reference>
<sequence>MIYASSEEQRGLRRFVDEADAGLRRDVPLVPAASIAGRALVTVIAIMTFLAGLTAGTAMLIANAADGWRGEVAREMTIQVRPVTGRDLDADVAAALDAARAIPGIADVYAYSKAQSEALLTPWLGAGLDLSELPVPRLIVVKLDPRAALDVDALRKAVIDKVPNATIDDHRLWLQRLSIMAGTVVVIAFVILALVMVAMVLAVGFATRGAMAGNREIIEVLHLVGAADGYISRQFQRHFFRLGLRGGIIGGGAAILVFLLSSSISVLMRTTAGGDQLEAMFGSFALSIKGYSVIVLIAGGIAVTTGLVSRLIVFRRLRELL</sequence>
<feature type="transmembrane region" description="Helical" evidence="1">
    <location>
        <begin position="242"/>
        <end position="268"/>
    </location>
</feature>
<dbReference type="GO" id="GO:0051301">
    <property type="term" value="P:cell division"/>
    <property type="evidence" value="ECO:0007669"/>
    <property type="project" value="UniProtKB-KW"/>
</dbReference>
<dbReference type="PANTHER" id="PTHR47755:SF1">
    <property type="entry name" value="CELL DIVISION PROTEIN FTSX"/>
    <property type="match status" value="1"/>
</dbReference>
<dbReference type="PANTHER" id="PTHR47755">
    <property type="entry name" value="CELL DIVISION PROTEIN FTSX"/>
    <property type="match status" value="1"/>
</dbReference>
<feature type="transmembrane region" description="Helical" evidence="1">
    <location>
        <begin position="179"/>
        <end position="206"/>
    </location>
</feature>